<keyword evidence="3" id="KW-1003">Cell membrane</keyword>
<dbReference type="eggNOG" id="COG1173">
    <property type="taxonomic scope" value="Bacteria"/>
</dbReference>
<comment type="similarity">
    <text evidence="9">Belongs to the binding-protein-dependent transport system permease family.</text>
</comment>
<dbReference type="Proteomes" id="UP000004671">
    <property type="component" value="Chromosome"/>
</dbReference>
<evidence type="ECO:0000256" key="5">
    <source>
        <dbReference type="ARBA" id="ARBA00022856"/>
    </source>
</evidence>
<dbReference type="FunCoup" id="H1XNW8">
    <property type="interactions" value="317"/>
</dbReference>
<dbReference type="PaxDb" id="880073-Calab_0259"/>
<dbReference type="OrthoDB" id="9797472at2"/>
<keyword evidence="7 9" id="KW-1133">Transmembrane helix</keyword>
<evidence type="ECO:0000256" key="6">
    <source>
        <dbReference type="ARBA" id="ARBA00022927"/>
    </source>
</evidence>
<feature type="transmembrane region" description="Helical" evidence="9">
    <location>
        <begin position="118"/>
        <end position="142"/>
    </location>
</feature>
<dbReference type="AlphaFoldDB" id="H1XNW8"/>
<proteinExistence type="inferred from homology"/>
<dbReference type="Proteomes" id="UP000183868">
    <property type="component" value="Chromosome"/>
</dbReference>
<dbReference type="GO" id="GO:0005886">
    <property type="term" value="C:plasma membrane"/>
    <property type="evidence" value="ECO:0007669"/>
    <property type="project" value="UniProtKB-SubCell"/>
</dbReference>
<evidence type="ECO:0000256" key="4">
    <source>
        <dbReference type="ARBA" id="ARBA00022692"/>
    </source>
</evidence>
<dbReference type="CDD" id="cd06261">
    <property type="entry name" value="TM_PBP2"/>
    <property type="match status" value="1"/>
</dbReference>
<reference evidence="11 14" key="2">
    <citation type="submission" date="2016-11" db="EMBL/GenBank/DDBJ databases">
        <title>Genomic analysis of Caldithrix abyssi and proposal of a novel bacterial phylum Caldithrichaeota.</title>
        <authorList>
            <person name="Kublanov I."/>
            <person name="Sigalova O."/>
            <person name="Gavrilov S."/>
            <person name="Lebedinsky A."/>
            <person name="Ivanova N."/>
            <person name="Daum C."/>
            <person name="Reddy T."/>
            <person name="Klenk H.P."/>
            <person name="Goker M."/>
            <person name="Reva O."/>
            <person name="Miroshnichenko M."/>
            <person name="Kyprides N."/>
            <person name="Woyke T."/>
            <person name="Gelfand M."/>
        </authorList>
    </citation>
    <scope>NUCLEOTIDE SEQUENCE [LARGE SCALE GENOMIC DNA]</scope>
    <source>
        <strain evidence="11 14">LF13</strain>
    </source>
</reference>
<dbReference type="GO" id="GO:0015833">
    <property type="term" value="P:peptide transport"/>
    <property type="evidence" value="ECO:0007669"/>
    <property type="project" value="UniProtKB-KW"/>
</dbReference>
<evidence type="ECO:0000256" key="1">
    <source>
        <dbReference type="ARBA" id="ARBA00004651"/>
    </source>
</evidence>
<evidence type="ECO:0000313" key="11">
    <source>
        <dbReference type="EMBL" id="APF19804.1"/>
    </source>
</evidence>
<dbReference type="InterPro" id="IPR035906">
    <property type="entry name" value="MetI-like_sf"/>
</dbReference>
<dbReference type="PROSITE" id="PS50928">
    <property type="entry name" value="ABC_TM1"/>
    <property type="match status" value="1"/>
</dbReference>
<dbReference type="PANTHER" id="PTHR43386:SF24">
    <property type="entry name" value="OLIGOPEPTIDE TRANSPORT SYSTEM PERMEASE PROTEIN AMID"/>
    <property type="match status" value="1"/>
</dbReference>
<evidence type="ECO:0000256" key="9">
    <source>
        <dbReference type="RuleBase" id="RU363032"/>
    </source>
</evidence>
<evidence type="ECO:0000313" key="14">
    <source>
        <dbReference type="Proteomes" id="UP000183868"/>
    </source>
</evidence>
<organism evidence="12 13">
    <name type="scientific">Caldithrix abyssi DSM 13497</name>
    <dbReference type="NCBI Taxonomy" id="880073"/>
    <lineage>
        <taxon>Bacteria</taxon>
        <taxon>Pseudomonadati</taxon>
        <taxon>Calditrichota</taxon>
        <taxon>Calditrichia</taxon>
        <taxon>Calditrichales</taxon>
        <taxon>Calditrichaceae</taxon>
        <taxon>Caldithrix</taxon>
    </lineage>
</organism>
<feature type="transmembrane region" description="Helical" evidence="9">
    <location>
        <begin position="250"/>
        <end position="271"/>
    </location>
</feature>
<keyword evidence="6" id="KW-0653">Protein transport</keyword>
<dbReference type="InParanoid" id="H1XNW8"/>
<dbReference type="HOGENOM" id="CLU_985826_0_0_0"/>
<dbReference type="SUPFAM" id="SSF161098">
    <property type="entry name" value="MetI-like"/>
    <property type="match status" value="1"/>
</dbReference>
<dbReference type="PANTHER" id="PTHR43386">
    <property type="entry name" value="OLIGOPEPTIDE TRANSPORT SYSTEM PERMEASE PROTEIN APPC"/>
    <property type="match status" value="1"/>
</dbReference>
<evidence type="ECO:0000256" key="7">
    <source>
        <dbReference type="ARBA" id="ARBA00022989"/>
    </source>
</evidence>
<dbReference type="EMBL" id="CM001402">
    <property type="protein sequence ID" value="EHO39908.1"/>
    <property type="molecule type" value="Genomic_DNA"/>
</dbReference>
<dbReference type="GO" id="GO:0015031">
    <property type="term" value="P:protein transport"/>
    <property type="evidence" value="ECO:0007669"/>
    <property type="project" value="UniProtKB-KW"/>
</dbReference>
<keyword evidence="2 9" id="KW-0813">Transport</keyword>
<evidence type="ECO:0000256" key="3">
    <source>
        <dbReference type="ARBA" id="ARBA00022475"/>
    </source>
</evidence>
<protein>
    <submittedName>
        <fullName evidence="12">ABC-type transporter, integral membrane subunit</fullName>
    </submittedName>
    <submittedName>
        <fullName evidence="11">Peptide/nickel transport system permease protein</fullName>
    </submittedName>
</protein>
<dbReference type="RefSeq" id="WP_006926808.1">
    <property type="nucleotide sequence ID" value="NZ_CM001402.1"/>
</dbReference>
<gene>
    <name evidence="11" type="ORF">Cabys_3056</name>
    <name evidence="12" type="ORF">Calab_0259</name>
</gene>
<sequence>MNKTLKKILLVLAVIYAILIMMGIFDYIPPNFYKLHQANFSQALPPSADHLLGTDWWKKDVFTEFVYGAKSTFYSGMLAGIPFLIFGILLGVGSAYQANRTSYYLDKLLEILNSFPKLIVLLIIIGLFGNHMVMLMMIFGIISAPKLAELIKGKVLALRKEAFVDSSIALGLSHAQIIFKHILYYNCRHIIIGQFFFIYAAAILVEASLSYVNLGFSQTSASWGYMLSEARSEPKTLFTWPWDSDFNLKAFVVISSLTLLTLSMVYLAEWLKNRDHLLKGIE</sequence>
<evidence type="ECO:0000313" key="12">
    <source>
        <dbReference type="EMBL" id="EHO39908.1"/>
    </source>
</evidence>
<dbReference type="Pfam" id="PF00528">
    <property type="entry name" value="BPD_transp_1"/>
    <property type="match status" value="1"/>
</dbReference>
<keyword evidence="8 9" id="KW-0472">Membrane</keyword>
<keyword evidence="4 9" id="KW-0812">Transmembrane</keyword>
<accession>H1XNW8</accession>
<dbReference type="STRING" id="880073.Cabys_3056"/>
<feature type="transmembrane region" description="Helical" evidence="9">
    <location>
        <begin position="73"/>
        <end position="97"/>
    </location>
</feature>
<dbReference type="InterPro" id="IPR000515">
    <property type="entry name" value="MetI-like"/>
</dbReference>
<dbReference type="InterPro" id="IPR050366">
    <property type="entry name" value="BP-dependent_transpt_permease"/>
</dbReference>
<dbReference type="GO" id="GO:0055085">
    <property type="term" value="P:transmembrane transport"/>
    <property type="evidence" value="ECO:0007669"/>
    <property type="project" value="InterPro"/>
</dbReference>
<evidence type="ECO:0000259" key="10">
    <source>
        <dbReference type="PROSITE" id="PS50928"/>
    </source>
</evidence>
<feature type="transmembrane region" description="Helical" evidence="9">
    <location>
        <begin position="195"/>
        <end position="216"/>
    </location>
</feature>
<keyword evidence="5" id="KW-0571">Peptide transport</keyword>
<evidence type="ECO:0000256" key="8">
    <source>
        <dbReference type="ARBA" id="ARBA00023136"/>
    </source>
</evidence>
<keyword evidence="13" id="KW-1185">Reference proteome</keyword>
<evidence type="ECO:0000256" key="2">
    <source>
        <dbReference type="ARBA" id="ARBA00022448"/>
    </source>
</evidence>
<reference evidence="12 13" key="1">
    <citation type="submission" date="2011-09" db="EMBL/GenBank/DDBJ databases">
        <title>The permanent draft genome of Caldithrix abyssi DSM 13497.</title>
        <authorList>
            <consortium name="US DOE Joint Genome Institute (JGI-PGF)"/>
            <person name="Lucas S."/>
            <person name="Han J."/>
            <person name="Lapidus A."/>
            <person name="Bruce D."/>
            <person name="Goodwin L."/>
            <person name="Pitluck S."/>
            <person name="Peters L."/>
            <person name="Kyrpides N."/>
            <person name="Mavromatis K."/>
            <person name="Ivanova N."/>
            <person name="Mikhailova N."/>
            <person name="Chertkov O."/>
            <person name="Detter J.C."/>
            <person name="Tapia R."/>
            <person name="Han C."/>
            <person name="Land M."/>
            <person name="Hauser L."/>
            <person name="Markowitz V."/>
            <person name="Cheng J.-F."/>
            <person name="Hugenholtz P."/>
            <person name="Woyke T."/>
            <person name="Wu D."/>
            <person name="Spring S."/>
            <person name="Brambilla E."/>
            <person name="Klenk H.-P."/>
            <person name="Eisen J.A."/>
        </authorList>
    </citation>
    <scope>NUCLEOTIDE SEQUENCE [LARGE SCALE GENOMIC DNA]</scope>
    <source>
        <strain evidence="12 13">DSM 13497</strain>
    </source>
</reference>
<comment type="subcellular location">
    <subcellularLocation>
        <location evidence="1 9">Cell membrane</location>
        <topology evidence="1 9">Multi-pass membrane protein</topology>
    </subcellularLocation>
</comment>
<feature type="domain" description="ABC transmembrane type-1" evidence="10">
    <location>
        <begin position="69"/>
        <end position="263"/>
    </location>
</feature>
<name>H1XNW8_CALAY</name>
<dbReference type="Gene3D" id="1.10.3720.10">
    <property type="entry name" value="MetI-like"/>
    <property type="match status" value="1"/>
</dbReference>
<evidence type="ECO:0000313" key="13">
    <source>
        <dbReference type="Proteomes" id="UP000004671"/>
    </source>
</evidence>
<dbReference type="KEGG" id="caby:Cabys_3056"/>
<dbReference type="EMBL" id="CP018099">
    <property type="protein sequence ID" value="APF19804.1"/>
    <property type="molecule type" value="Genomic_DNA"/>
</dbReference>
<feature type="transmembrane region" description="Helical" evidence="9">
    <location>
        <begin position="7"/>
        <end position="25"/>
    </location>
</feature>